<organism evidence="5 6">
    <name type="scientific">Ustilago hordei</name>
    <name type="common">Barley covered smut fungus</name>
    <dbReference type="NCBI Taxonomy" id="120017"/>
    <lineage>
        <taxon>Eukaryota</taxon>
        <taxon>Fungi</taxon>
        <taxon>Dikarya</taxon>
        <taxon>Basidiomycota</taxon>
        <taxon>Ustilaginomycotina</taxon>
        <taxon>Ustilaginomycetes</taxon>
        <taxon>Ustilaginales</taxon>
        <taxon>Ustilaginaceae</taxon>
        <taxon>Ustilago</taxon>
    </lineage>
</organism>
<dbReference type="CDD" id="cd02440">
    <property type="entry name" value="AdoMet_MTases"/>
    <property type="match status" value="1"/>
</dbReference>
<dbReference type="AlphaFoldDB" id="I2FZ58"/>
<name>I2FZ58_USTHO</name>
<evidence type="ECO:0000256" key="1">
    <source>
        <dbReference type="ARBA" id="ARBA00008361"/>
    </source>
</evidence>
<keyword evidence="6" id="KW-1185">Reference proteome</keyword>
<dbReference type="GO" id="GO:0008757">
    <property type="term" value="F:S-adenosylmethionine-dependent methyltransferase activity"/>
    <property type="evidence" value="ECO:0007669"/>
    <property type="project" value="InterPro"/>
</dbReference>
<dbReference type="InterPro" id="IPR051052">
    <property type="entry name" value="Diverse_substrate_MTase"/>
</dbReference>
<dbReference type="eggNOG" id="KOG3010">
    <property type="taxonomic scope" value="Eukaryota"/>
</dbReference>
<dbReference type="PANTHER" id="PTHR44942">
    <property type="entry name" value="METHYLTRANSF_11 DOMAIN-CONTAINING PROTEIN"/>
    <property type="match status" value="1"/>
</dbReference>
<evidence type="ECO:0000259" key="4">
    <source>
        <dbReference type="Pfam" id="PF08241"/>
    </source>
</evidence>
<dbReference type="GO" id="GO:0032259">
    <property type="term" value="P:methylation"/>
    <property type="evidence" value="ECO:0007669"/>
    <property type="project" value="UniProtKB-KW"/>
</dbReference>
<keyword evidence="2 5" id="KW-0489">Methyltransferase</keyword>
<dbReference type="EMBL" id="CAGI01000171">
    <property type="protein sequence ID" value="CCF52201.1"/>
    <property type="molecule type" value="Genomic_DNA"/>
</dbReference>
<dbReference type="PANTHER" id="PTHR44942:SF4">
    <property type="entry name" value="METHYLTRANSFERASE TYPE 11 DOMAIN-CONTAINING PROTEIN"/>
    <property type="match status" value="1"/>
</dbReference>
<keyword evidence="3" id="KW-0808">Transferase</keyword>
<comment type="similarity">
    <text evidence="1">Belongs to the methyltransferase superfamily.</text>
</comment>
<dbReference type="Proteomes" id="UP000006174">
    <property type="component" value="Unassembled WGS sequence"/>
</dbReference>
<evidence type="ECO:0000313" key="5">
    <source>
        <dbReference type="EMBL" id="CCF52201.1"/>
    </source>
</evidence>
<dbReference type="InterPro" id="IPR029063">
    <property type="entry name" value="SAM-dependent_MTases_sf"/>
</dbReference>
<protein>
    <submittedName>
        <fullName evidence="5">Related to TMT1-trans-aconitate methyltransferase</fullName>
    </submittedName>
</protein>
<sequence length="377" mass="41937">MATFSKTTFDAAAYLAFRPSYPKWVSDKLLTYHFGRHPSCSPSPSSSSVGSSLALDLGCGPGISTLSLLAHFDRVIGLDPSSKMVDAAITPVTPNLPRHLVPSASDGIKGKLGTVEYKQGYSEELSLLSDESVDLVTSGQAAHWFDYPRFWKELTRIVKPGGSVCLYGYPDFFLPDFPSTRSLLNRFALKDGRGPGSPKLSPTYPADEKIDGIGEYWEQPGRSIVNQGLEPIPFPHSYPDIAPQWDSSTALKRTFSTAGLTRDQIWSSWPPLTTSPLNADGLTQEVRKAFEGEQKEATMDKHLTWDQLGSYLRTWSATHTYLTEHKGDKEEHAGKDVVDRFLEKLKKEVERANGGKEVQRLHLRWPLCFVMVKKMPL</sequence>
<evidence type="ECO:0000256" key="3">
    <source>
        <dbReference type="ARBA" id="ARBA00022679"/>
    </source>
</evidence>
<dbReference type="SUPFAM" id="SSF53335">
    <property type="entry name" value="S-adenosyl-L-methionine-dependent methyltransferases"/>
    <property type="match status" value="1"/>
</dbReference>
<dbReference type="STRING" id="1128400.I2FZ58"/>
<proteinExistence type="inferred from homology"/>
<evidence type="ECO:0000256" key="2">
    <source>
        <dbReference type="ARBA" id="ARBA00022603"/>
    </source>
</evidence>
<dbReference type="Pfam" id="PF08241">
    <property type="entry name" value="Methyltransf_11"/>
    <property type="match status" value="1"/>
</dbReference>
<gene>
    <name evidence="5" type="ORF">UHOR_08446</name>
</gene>
<dbReference type="InterPro" id="IPR013216">
    <property type="entry name" value="Methyltransf_11"/>
</dbReference>
<comment type="caution">
    <text evidence="5">The sequence shown here is derived from an EMBL/GenBank/DDBJ whole genome shotgun (WGS) entry which is preliminary data.</text>
</comment>
<evidence type="ECO:0000313" key="6">
    <source>
        <dbReference type="Proteomes" id="UP000006174"/>
    </source>
</evidence>
<feature type="domain" description="Methyltransferase type 11" evidence="4">
    <location>
        <begin position="55"/>
        <end position="165"/>
    </location>
</feature>
<reference evidence="5 6" key="1">
    <citation type="journal article" date="2012" name="Plant Cell">
        <title>Genome comparison of barley and maize smut fungi reveals targeted loss of RNA silencing components and species-specific presence of transposable elements.</title>
        <authorList>
            <person name="Laurie J.D."/>
            <person name="Ali S."/>
            <person name="Linning R."/>
            <person name="Mannhaupt G."/>
            <person name="Wong P."/>
            <person name="Gueldener U."/>
            <person name="Muensterkoetter M."/>
            <person name="Moore R."/>
            <person name="Kahmann R."/>
            <person name="Bakkeren G."/>
            <person name="Schirawski J."/>
        </authorList>
    </citation>
    <scope>NUCLEOTIDE SEQUENCE [LARGE SCALE GENOMIC DNA]</scope>
    <source>
        <strain evidence="6">Uh4875-4</strain>
    </source>
</reference>
<dbReference type="OrthoDB" id="10027013at2759"/>
<accession>I2FZ58</accession>
<dbReference type="HOGENOM" id="CLU_049344_1_1_1"/>
<dbReference type="OMA" id="FRPHYPP"/>
<dbReference type="Gene3D" id="3.40.50.150">
    <property type="entry name" value="Vaccinia Virus protein VP39"/>
    <property type="match status" value="1"/>
</dbReference>